<dbReference type="eggNOG" id="KOG4359">
    <property type="taxonomic scope" value="Eukaryota"/>
</dbReference>
<evidence type="ECO:0000313" key="8">
    <source>
        <dbReference type="Proteomes" id="UP000009131"/>
    </source>
</evidence>
<sequence length="181" mass="20304">MIVCGSGAIRDERHSELRDCIFCGIRAEKGFTIVYESGFFVVIEDRSPAATTHLLCIPKTHIPHVKILKRSDLAMLAEMKSIAVRLLEERGYAPTEQSLGFHTPPIYSVNHLHLHVLGLPFRSRFQRFAFSPAWRADGGKGFAWFSTIDQVIRIISAGKQVRIRSVRLPASGDSESIRAML</sequence>
<dbReference type="STRING" id="764103.G7DXF1"/>
<dbReference type="RefSeq" id="XP_014569874.1">
    <property type="nucleotide sequence ID" value="XM_014714388.1"/>
</dbReference>
<feature type="active site" description="Tele-AMP-histidine intermediate" evidence="3">
    <location>
        <position position="113"/>
    </location>
</feature>
<evidence type="ECO:0000313" key="7">
    <source>
        <dbReference type="EMBL" id="GAA95261.1"/>
    </source>
</evidence>
<dbReference type="OMA" id="SINFLPC"/>
<dbReference type="HOGENOM" id="CLU_056776_4_1_1"/>
<comment type="caution">
    <text evidence="7">The sequence shown here is derived from an EMBL/GenBank/DDBJ whole genome shotgun (WGS) entry which is preliminary data.</text>
</comment>
<evidence type="ECO:0000259" key="6">
    <source>
        <dbReference type="PROSITE" id="PS51084"/>
    </source>
</evidence>
<reference evidence="7 8" key="1">
    <citation type="journal article" date="2011" name="J. Gen. Appl. Microbiol.">
        <title>Draft genome sequencing of the enigmatic basidiomycete Mixia osmundae.</title>
        <authorList>
            <person name="Nishida H."/>
            <person name="Nagatsuka Y."/>
            <person name="Sugiyama J."/>
        </authorList>
    </citation>
    <scope>NUCLEOTIDE SEQUENCE [LARGE SCALE GENOMIC DNA]</scope>
    <source>
        <strain evidence="8">CBS 9802 / IAM 14324 / JCM 22182 / KY 12970</strain>
    </source>
</reference>
<dbReference type="PROSITE" id="PS51084">
    <property type="entry name" value="HIT_2"/>
    <property type="match status" value="1"/>
</dbReference>
<evidence type="ECO:0000256" key="2">
    <source>
        <dbReference type="ARBA" id="ARBA00022801"/>
    </source>
</evidence>
<keyword evidence="2" id="KW-0378">Hydrolase</keyword>
<evidence type="ECO:0000256" key="5">
    <source>
        <dbReference type="PROSITE-ProRule" id="PRU00464"/>
    </source>
</evidence>
<dbReference type="PANTHER" id="PTHR12486:SF5">
    <property type="entry name" value="ADENOSINE 5'-MONOPHOSPHORAMIDASE HINT3"/>
    <property type="match status" value="1"/>
</dbReference>
<feature type="domain" description="HIT" evidence="6">
    <location>
        <begin position="21"/>
        <end position="127"/>
    </location>
</feature>
<dbReference type="AlphaFoldDB" id="G7DXF1"/>
<dbReference type="InParanoid" id="G7DXF1"/>
<dbReference type="PANTHER" id="PTHR12486">
    <property type="entry name" value="APRATAXIN-RELATED"/>
    <property type="match status" value="1"/>
</dbReference>
<proteinExistence type="predicted"/>
<evidence type="ECO:0000256" key="4">
    <source>
        <dbReference type="PIRSR" id="PIRSR601310-3"/>
    </source>
</evidence>
<dbReference type="SUPFAM" id="SSF54197">
    <property type="entry name" value="HIT-like"/>
    <property type="match status" value="1"/>
</dbReference>
<dbReference type="GO" id="GO:0000166">
    <property type="term" value="F:nucleotide binding"/>
    <property type="evidence" value="ECO:0007669"/>
    <property type="project" value="UniProtKB-KW"/>
</dbReference>
<dbReference type="Proteomes" id="UP000009131">
    <property type="component" value="Unassembled WGS sequence"/>
</dbReference>
<dbReference type="OrthoDB" id="1915375at2759"/>
<dbReference type="InterPro" id="IPR001310">
    <property type="entry name" value="Histidine_triad_HIT"/>
</dbReference>
<evidence type="ECO:0000256" key="3">
    <source>
        <dbReference type="PIRSR" id="PIRSR601310-1"/>
    </source>
</evidence>
<keyword evidence="8" id="KW-1185">Reference proteome</keyword>
<keyword evidence="1" id="KW-0547">Nucleotide-binding</keyword>
<dbReference type="EMBL" id="BABT02000061">
    <property type="protein sequence ID" value="GAA95261.1"/>
    <property type="molecule type" value="Genomic_DNA"/>
</dbReference>
<dbReference type="Pfam" id="PF11969">
    <property type="entry name" value="DcpS_C"/>
    <property type="match status" value="1"/>
</dbReference>
<feature type="short sequence motif" description="Histidine triad motif" evidence="4 5">
    <location>
        <begin position="111"/>
        <end position="115"/>
    </location>
</feature>
<name>G7DXF1_MIXOS</name>
<dbReference type="InterPro" id="IPR036265">
    <property type="entry name" value="HIT-like_sf"/>
</dbReference>
<evidence type="ECO:0000256" key="1">
    <source>
        <dbReference type="ARBA" id="ARBA00022741"/>
    </source>
</evidence>
<dbReference type="PRINTS" id="PR00332">
    <property type="entry name" value="HISTRIAD"/>
</dbReference>
<dbReference type="GO" id="GO:0016787">
    <property type="term" value="F:hydrolase activity"/>
    <property type="evidence" value="ECO:0007669"/>
    <property type="project" value="UniProtKB-KW"/>
</dbReference>
<dbReference type="InterPro" id="IPR011146">
    <property type="entry name" value="HIT-like"/>
</dbReference>
<accession>G7DXF1</accession>
<protein>
    <recommendedName>
        <fullName evidence="6">HIT domain-containing protein</fullName>
    </recommendedName>
</protein>
<dbReference type="Gene3D" id="3.30.428.10">
    <property type="entry name" value="HIT-like"/>
    <property type="match status" value="1"/>
</dbReference>
<organism evidence="7 8">
    <name type="scientific">Mixia osmundae (strain CBS 9802 / IAM 14324 / JCM 22182 / KY 12970)</name>
    <dbReference type="NCBI Taxonomy" id="764103"/>
    <lineage>
        <taxon>Eukaryota</taxon>
        <taxon>Fungi</taxon>
        <taxon>Dikarya</taxon>
        <taxon>Basidiomycota</taxon>
        <taxon>Pucciniomycotina</taxon>
        <taxon>Mixiomycetes</taxon>
        <taxon>Mixiales</taxon>
        <taxon>Mixiaceae</taxon>
        <taxon>Mixia</taxon>
    </lineage>
</organism>
<reference evidence="7 8" key="2">
    <citation type="journal article" date="2012" name="Open Biol.">
        <title>Characteristics of nucleosomes and linker DNA regions on the genome of the basidiomycete Mixia osmundae revealed by mono- and dinucleosome mapping.</title>
        <authorList>
            <person name="Nishida H."/>
            <person name="Kondo S."/>
            <person name="Matsumoto T."/>
            <person name="Suzuki Y."/>
            <person name="Yoshikawa H."/>
            <person name="Taylor T.D."/>
            <person name="Sugiyama J."/>
        </authorList>
    </citation>
    <scope>NUCLEOTIDE SEQUENCE [LARGE SCALE GENOMIC DNA]</scope>
    <source>
        <strain evidence="8">CBS 9802 / IAM 14324 / JCM 22182 / KY 12970</strain>
    </source>
</reference>
<gene>
    <name evidence="7" type="primary">Mo01917</name>
    <name evidence="7" type="ORF">E5Q_01917</name>
</gene>